<dbReference type="Gene3D" id="3.40.50.300">
    <property type="entry name" value="P-loop containing nucleotide triphosphate hydrolases"/>
    <property type="match status" value="1"/>
</dbReference>
<dbReference type="SUPFAM" id="SSF52540">
    <property type="entry name" value="P-loop containing nucleoside triphosphate hydrolases"/>
    <property type="match status" value="1"/>
</dbReference>
<dbReference type="SMART" id="SM00173">
    <property type="entry name" value="RAS"/>
    <property type="match status" value="1"/>
</dbReference>
<comment type="caution">
    <text evidence="3">The sequence shown here is derived from an EMBL/GenBank/DDBJ whole genome shotgun (WGS) entry which is preliminary data.</text>
</comment>
<organism evidence="3 4">
    <name type="scientific">Rhizoclosmatium globosum</name>
    <dbReference type="NCBI Taxonomy" id="329046"/>
    <lineage>
        <taxon>Eukaryota</taxon>
        <taxon>Fungi</taxon>
        <taxon>Fungi incertae sedis</taxon>
        <taxon>Chytridiomycota</taxon>
        <taxon>Chytridiomycota incertae sedis</taxon>
        <taxon>Chytridiomycetes</taxon>
        <taxon>Chytridiales</taxon>
        <taxon>Chytriomycetaceae</taxon>
        <taxon>Rhizoclosmatium</taxon>
    </lineage>
</organism>
<keyword evidence="1" id="KW-0547">Nucleotide-binding</keyword>
<dbReference type="PRINTS" id="PR00449">
    <property type="entry name" value="RASTRNSFRMNG"/>
</dbReference>
<evidence type="ECO:0000313" key="3">
    <source>
        <dbReference type="EMBL" id="ORY38393.1"/>
    </source>
</evidence>
<dbReference type="STRING" id="329046.A0A1Y2BUI0"/>
<keyword evidence="3" id="KW-0378">Hydrolase</keyword>
<dbReference type="InterPro" id="IPR027417">
    <property type="entry name" value="P-loop_NTPase"/>
</dbReference>
<dbReference type="SMART" id="SM00175">
    <property type="entry name" value="RAB"/>
    <property type="match status" value="1"/>
</dbReference>
<protein>
    <submittedName>
        <fullName evidence="3">p-loop containing nucleoside triphosphate hydrolase protein</fullName>
    </submittedName>
</protein>
<dbReference type="OrthoDB" id="6585768at2759"/>
<keyword evidence="4" id="KW-1185">Reference proteome</keyword>
<dbReference type="Pfam" id="PF00071">
    <property type="entry name" value="Ras"/>
    <property type="match status" value="1"/>
</dbReference>
<evidence type="ECO:0000256" key="2">
    <source>
        <dbReference type="SAM" id="MobiDB-lite"/>
    </source>
</evidence>
<evidence type="ECO:0000256" key="1">
    <source>
        <dbReference type="ARBA" id="ARBA00022741"/>
    </source>
</evidence>
<feature type="region of interest" description="Disordered" evidence="2">
    <location>
        <begin position="216"/>
        <end position="251"/>
    </location>
</feature>
<dbReference type="NCBIfam" id="TIGR00231">
    <property type="entry name" value="small_GTP"/>
    <property type="match status" value="1"/>
</dbReference>
<dbReference type="GO" id="GO:0005525">
    <property type="term" value="F:GTP binding"/>
    <property type="evidence" value="ECO:0007669"/>
    <property type="project" value="InterPro"/>
</dbReference>
<dbReference type="EMBL" id="MCGO01000044">
    <property type="protein sequence ID" value="ORY38393.1"/>
    <property type="molecule type" value="Genomic_DNA"/>
</dbReference>
<feature type="compositionally biased region" description="Polar residues" evidence="2">
    <location>
        <begin position="221"/>
        <end position="237"/>
    </location>
</feature>
<dbReference type="PROSITE" id="PS51421">
    <property type="entry name" value="RAS"/>
    <property type="match status" value="1"/>
</dbReference>
<evidence type="ECO:0000313" key="4">
    <source>
        <dbReference type="Proteomes" id="UP000193642"/>
    </source>
</evidence>
<gene>
    <name evidence="3" type="ORF">BCR33DRAFT_720760</name>
</gene>
<dbReference type="InterPro" id="IPR005225">
    <property type="entry name" value="Small_GTP-bd"/>
</dbReference>
<dbReference type="Proteomes" id="UP000193642">
    <property type="component" value="Unassembled WGS sequence"/>
</dbReference>
<dbReference type="AlphaFoldDB" id="A0A1Y2BUI0"/>
<name>A0A1Y2BUI0_9FUNG</name>
<accession>A0A1Y2BUI0</accession>
<dbReference type="InterPro" id="IPR001806">
    <property type="entry name" value="Small_GTPase"/>
</dbReference>
<dbReference type="GO" id="GO:0003924">
    <property type="term" value="F:GTPase activity"/>
    <property type="evidence" value="ECO:0007669"/>
    <property type="project" value="InterPro"/>
</dbReference>
<sequence>MLAPQTITLRIALVGDGASGKTAIARRFTNGTFVQEYKQTVGLDIYSKQTSIAQYHSSTCDIELWDVGSQTLTSKSFTNFIHAVDVILFVYDVTHVGSLRGLEDWIKYVYACKLTTDTCLPMFVLVANKNDLVSSRTVKPERHRALAEYHGIPSFYVSAKTGDNISDMFLRIAFDLCDLKPLTVDNNYVMATGNDTPTDKLTVVSAKRKMSDYIPLDRKGNSQVDSSTPNLKNLPSTRRNEWSHGKQCNIM</sequence>
<dbReference type="SMART" id="SM00174">
    <property type="entry name" value="RHO"/>
    <property type="match status" value="1"/>
</dbReference>
<dbReference type="PANTHER" id="PTHR47978">
    <property type="match status" value="1"/>
</dbReference>
<reference evidence="3 4" key="1">
    <citation type="submission" date="2016-07" db="EMBL/GenBank/DDBJ databases">
        <title>Pervasive Adenine N6-methylation of Active Genes in Fungi.</title>
        <authorList>
            <consortium name="DOE Joint Genome Institute"/>
            <person name="Mondo S.J."/>
            <person name="Dannebaum R.O."/>
            <person name="Kuo R.C."/>
            <person name="Labutti K."/>
            <person name="Haridas S."/>
            <person name="Kuo A."/>
            <person name="Salamov A."/>
            <person name="Ahrendt S.R."/>
            <person name="Lipzen A."/>
            <person name="Sullivan W."/>
            <person name="Andreopoulos W.B."/>
            <person name="Clum A."/>
            <person name="Lindquist E."/>
            <person name="Daum C."/>
            <person name="Ramamoorthy G.K."/>
            <person name="Gryganskyi A."/>
            <person name="Culley D."/>
            <person name="Magnuson J.K."/>
            <person name="James T.Y."/>
            <person name="O'Malley M.A."/>
            <person name="Stajich J.E."/>
            <person name="Spatafora J.W."/>
            <person name="Visel A."/>
            <person name="Grigoriev I.V."/>
        </authorList>
    </citation>
    <scope>NUCLEOTIDE SEQUENCE [LARGE SCALE GENOMIC DNA]</scope>
    <source>
        <strain evidence="3 4">JEL800</strain>
    </source>
</reference>
<proteinExistence type="predicted"/>
<dbReference type="PROSITE" id="PS51419">
    <property type="entry name" value="RAB"/>
    <property type="match status" value="1"/>
</dbReference>